<evidence type="ECO:0000256" key="3">
    <source>
        <dbReference type="ARBA" id="ARBA00022670"/>
    </source>
</evidence>
<dbReference type="AlphaFoldDB" id="A0A091C708"/>
<reference evidence="8 9" key="1">
    <citation type="submission" date="2014-08" db="EMBL/GenBank/DDBJ databases">
        <title>Genome sequence of Tetragenococcus muriaticus.</title>
        <authorList>
            <person name="Chuea-nongthon C."/>
            <person name="Rodtong S."/>
            <person name="Yongsawatdigul J."/>
            <person name="Steele J.L."/>
            <person name="Liu X.-y."/>
            <person name="Speers J."/>
            <person name="Glasner J.D."/>
            <person name="Neeno-Eckwall E.C."/>
        </authorList>
    </citation>
    <scope>NUCLEOTIDE SEQUENCE [LARGE SCALE GENOMIC DNA]</scope>
    <source>
        <strain evidence="8 9">PMC-11-5</strain>
    </source>
</reference>
<name>A0A091C708_9ENTE</name>
<evidence type="ECO:0000256" key="7">
    <source>
        <dbReference type="SAM" id="MobiDB-lite"/>
    </source>
</evidence>
<dbReference type="InterPro" id="IPR001907">
    <property type="entry name" value="ClpP"/>
</dbReference>
<evidence type="ECO:0000256" key="1">
    <source>
        <dbReference type="ARBA" id="ARBA00007039"/>
    </source>
</evidence>
<proteinExistence type="inferred from homology"/>
<evidence type="ECO:0000256" key="6">
    <source>
        <dbReference type="RuleBase" id="RU003567"/>
    </source>
</evidence>
<dbReference type="NCBIfam" id="NF045542">
    <property type="entry name" value="Clp_rel_HeadMat"/>
    <property type="match status" value="1"/>
</dbReference>
<evidence type="ECO:0000313" key="8">
    <source>
        <dbReference type="EMBL" id="KFN92440.1"/>
    </source>
</evidence>
<dbReference type="GO" id="GO:0004176">
    <property type="term" value="F:ATP-dependent peptidase activity"/>
    <property type="evidence" value="ECO:0007669"/>
    <property type="project" value="InterPro"/>
</dbReference>
<dbReference type="OrthoDB" id="9806592at2"/>
<evidence type="ECO:0000256" key="5">
    <source>
        <dbReference type="ARBA" id="ARBA00022825"/>
    </source>
</evidence>
<dbReference type="PANTHER" id="PTHR10381:SF70">
    <property type="entry name" value="ATP-DEPENDENT CLP PROTEASE PROTEOLYTIC SUBUNIT"/>
    <property type="match status" value="1"/>
</dbReference>
<dbReference type="GO" id="GO:0004252">
    <property type="term" value="F:serine-type endopeptidase activity"/>
    <property type="evidence" value="ECO:0007669"/>
    <property type="project" value="InterPro"/>
</dbReference>
<evidence type="ECO:0000313" key="9">
    <source>
        <dbReference type="Proteomes" id="UP000029380"/>
    </source>
</evidence>
<dbReference type="PANTHER" id="PTHR10381">
    <property type="entry name" value="ATP-DEPENDENT CLP PROTEASE PROTEOLYTIC SUBUNIT"/>
    <property type="match status" value="1"/>
</dbReference>
<feature type="region of interest" description="Disordered" evidence="7">
    <location>
        <begin position="218"/>
        <end position="241"/>
    </location>
</feature>
<keyword evidence="3 8" id="KW-0645">Protease</keyword>
<dbReference type="EMBL" id="JPVU01000098">
    <property type="protein sequence ID" value="KFN92440.1"/>
    <property type="molecule type" value="Genomic_DNA"/>
</dbReference>
<evidence type="ECO:0000256" key="4">
    <source>
        <dbReference type="ARBA" id="ARBA00022801"/>
    </source>
</evidence>
<keyword evidence="2" id="KW-0963">Cytoplasm</keyword>
<dbReference type="GO" id="GO:0051117">
    <property type="term" value="F:ATPase binding"/>
    <property type="evidence" value="ECO:0007669"/>
    <property type="project" value="TreeGrafter"/>
</dbReference>
<dbReference type="RefSeq" id="WP_038025856.1">
    <property type="nucleotide sequence ID" value="NZ_JPVU01000098.1"/>
</dbReference>
<keyword evidence="4" id="KW-0378">Hydrolase</keyword>
<dbReference type="PRINTS" id="PR00127">
    <property type="entry name" value="CLPPROTEASEP"/>
</dbReference>
<comment type="similarity">
    <text evidence="1 6">Belongs to the peptidase S14 family.</text>
</comment>
<dbReference type="InterPro" id="IPR023562">
    <property type="entry name" value="ClpP/TepA"/>
</dbReference>
<dbReference type="Proteomes" id="UP000029380">
    <property type="component" value="Unassembled WGS sequence"/>
</dbReference>
<dbReference type="CDD" id="cd07016">
    <property type="entry name" value="S14_ClpP_1"/>
    <property type="match status" value="1"/>
</dbReference>
<dbReference type="PATRIC" id="fig|1302649.3.peg.954"/>
<protein>
    <recommendedName>
        <fullName evidence="6">ATP-dependent Clp protease proteolytic subunit</fullName>
    </recommendedName>
</protein>
<dbReference type="Gene3D" id="3.90.226.10">
    <property type="entry name" value="2-enoyl-CoA Hydratase, Chain A, domain 1"/>
    <property type="match status" value="1"/>
</dbReference>
<dbReference type="SUPFAM" id="SSF52096">
    <property type="entry name" value="ClpP/crotonase"/>
    <property type="match status" value="1"/>
</dbReference>
<feature type="compositionally biased region" description="Polar residues" evidence="7">
    <location>
        <begin position="224"/>
        <end position="233"/>
    </location>
</feature>
<gene>
    <name evidence="8" type="ORF">TMUPMC115_0952</name>
</gene>
<dbReference type="GO" id="GO:0009368">
    <property type="term" value="C:endopeptidase Clp complex"/>
    <property type="evidence" value="ECO:0007669"/>
    <property type="project" value="TreeGrafter"/>
</dbReference>
<accession>A0A091C708</accession>
<sequence>MTTLQIKGTIIPNDDKWIYNLLDMDSTAPSDIVLPDNKEPLNVEINSGGGDVFSGSEIYTALRSYQGNVNVNIVGIAGSAASVIAMAGNKISISPTAQIMIHNVSGGAAGDYREHNKVSEILQKGNNSIASAYMAKTGKDLDELLNLMNEETWLTAEEAKENGFADEIMFSNDKAPKMVASASPVIPQDVIERLTNAMKPNFSLDELADKVTEKIEAKQDDLAKNNQQNNSTNKEPEAKKTGFARFFF</sequence>
<comment type="caution">
    <text evidence="8">The sequence shown here is derived from an EMBL/GenBank/DDBJ whole genome shotgun (WGS) entry which is preliminary data.</text>
</comment>
<dbReference type="InterPro" id="IPR029045">
    <property type="entry name" value="ClpP/crotonase-like_dom_sf"/>
</dbReference>
<dbReference type="GO" id="GO:0006515">
    <property type="term" value="P:protein quality control for misfolded or incompletely synthesized proteins"/>
    <property type="evidence" value="ECO:0007669"/>
    <property type="project" value="TreeGrafter"/>
</dbReference>
<organism evidence="8 9">
    <name type="scientific">Tetragenococcus muriaticus PMC-11-5</name>
    <dbReference type="NCBI Taxonomy" id="1302649"/>
    <lineage>
        <taxon>Bacteria</taxon>
        <taxon>Bacillati</taxon>
        <taxon>Bacillota</taxon>
        <taxon>Bacilli</taxon>
        <taxon>Lactobacillales</taxon>
        <taxon>Enterococcaceae</taxon>
        <taxon>Tetragenococcus</taxon>
    </lineage>
</organism>
<evidence type="ECO:0000256" key="2">
    <source>
        <dbReference type="ARBA" id="ARBA00022490"/>
    </source>
</evidence>
<dbReference type="Pfam" id="PF00574">
    <property type="entry name" value="CLP_protease"/>
    <property type="match status" value="1"/>
</dbReference>
<keyword evidence="5" id="KW-0720">Serine protease</keyword>